<dbReference type="EMBL" id="LXQA010100822">
    <property type="protein sequence ID" value="MCI16434.1"/>
    <property type="molecule type" value="Genomic_DNA"/>
</dbReference>
<protein>
    <submittedName>
        <fullName evidence="2">Uncharacterized protein</fullName>
    </submittedName>
</protein>
<accession>A0A392PX92</accession>
<name>A0A392PX92_9FABA</name>
<evidence type="ECO:0000313" key="2">
    <source>
        <dbReference type="EMBL" id="MCI16434.1"/>
    </source>
</evidence>
<comment type="caution">
    <text evidence="2">The sequence shown here is derived from an EMBL/GenBank/DDBJ whole genome shotgun (WGS) entry which is preliminary data.</text>
</comment>
<reference evidence="2 3" key="1">
    <citation type="journal article" date="2018" name="Front. Plant Sci.">
        <title>Red Clover (Trifolium pratense) and Zigzag Clover (T. medium) - A Picture of Genomic Similarities and Differences.</title>
        <authorList>
            <person name="Dluhosova J."/>
            <person name="Istvanek J."/>
            <person name="Nedelnik J."/>
            <person name="Repkova J."/>
        </authorList>
    </citation>
    <scope>NUCLEOTIDE SEQUENCE [LARGE SCALE GENOMIC DNA]</scope>
    <source>
        <strain evidence="3">cv. 10/8</strain>
        <tissue evidence="2">Leaf</tissue>
    </source>
</reference>
<feature type="non-terminal residue" evidence="2">
    <location>
        <position position="203"/>
    </location>
</feature>
<sequence>MNLAAYIFHHLCRSILSAQNLSKRTPQVAYPRLMSELFYQCGIIKMIEDAQVSDLLENQRAKFITGYTLANMSMLKETVKVPNNPLLVKKITGPLPENPPMIFDTESKEVVLEYMRMMKEQGVTITKADIAPEPTEDRKRKRVAVSESSKAKAEMVVKEKKKRPLRKMVLQEKDDEETDEEPLASKRKRSEPKAKGVNAEADA</sequence>
<dbReference type="AlphaFoldDB" id="A0A392PX92"/>
<feature type="compositionally biased region" description="Acidic residues" evidence="1">
    <location>
        <begin position="173"/>
        <end position="182"/>
    </location>
</feature>
<gene>
    <name evidence="2" type="ORF">A2U01_0037576</name>
</gene>
<dbReference type="Proteomes" id="UP000265520">
    <property type="component" value="Unassembled WGS sequence"/>
</dbReference>
<organism evidence="2 3">
    <name type="scientific">Trifolium medium</name>
    <dbReference type="NCBI Taxonomy" id="97028"/>
    <lineage>
        <taxon>Eukaryota</taxon>
        <taxon>Viridiplantae</taxon>
        <taxon>Streptophyta</taxon>
        <taxon>Embryophyta</taxon>
        <taxon>Tracheophyta</taxon>
        <taxon>Spermatophyta</taxon>
        <taxon>Magnoliopsida</taxon>
        <taxon>eudicotyledons</taxon>
        <taxon>Gunneridae</taxon>
        <taxon>Pentapetalae</taxon>
        <taxon>rosids</taxon>
        <taxon>fabids</taxon>
        <taxon>Fabales</taxon>
        <taxon>Fabaceae</taxon>
        <taxon>Papilionoideae</taxon>
        <taxon>50 kb inversion clade</taxon>
        <taxon>NPAAA clade</taxon>
        <taxon>Hologalegina</taxon>
        <taxon>IRL clade</taxon>
        <taxon>Trifolieae</taxon>
        <taxon>Trifolium</taxon>
    </lineage>
</organism>
<proteinExistence type="predicted"/>
<evidence type="ECO:0000256" key="1">
    <source>
        <dbReference type="SAM" id="MobiDB-lite"/>
    </source>
</evidence>
<keyword evidence="3" id="KW-1185">Reference proteome</keyword>
<feature type="region of interest" description="Disordered" evidence="1">
    <location>
        <begin position="130"/>
        <end position="203"/>
    </location>
</feature>
<feature type="compositionally biased region" description="Basic and acidic residues" evidence="1">
    <location>
        <begin position="149"/>
        <end position="158"/>
    </location>
</feature>
<evidence type="ECO:0000313" key="3">
    <source>
        <dbReference type="Proteomes" id="UP000265520"/>
    </source>
</evidence>